<dbReference type="PANTHER" id="PTHR43369">
    <property type="entry name" value="PHOSPHORIBOSYLGLYCINAMIDE FORMYLTRANSFERASE"/>
    <property type="match status" value="1"/>
</dbReference>
<dbReference type="InterPro" id="IPR036477">
    <property type="entry name" value="Formyl_transf_N_sf"/>
</dbReference>
<evidence type="ECO:0000256" key="1">
    <source>
        <dbReference type="ARBA" id="ARBA00005054"/>
    </source>
</evidence>
<evidence type="ECO:0000256" key="3">
    <source>
        <dbReference type="ARBA" id="ARBA00022755"/>
    </source>
</evidence>
<evidence type="ECO:0000313" key="6">
    <source>
        <dbReference type="EMBL" id="MCF2948929.1"/>
    </source>
</evidence>
<evidence type="ECO:0000259" key="5">
    <source>
        <dbReference type="Pfam" id="PF00551"/>
    </source>
</evidence>
<comment type="catalytic activity">
    <reaction evidence="4">
        <text>N(1)-(5-phospho-beta-D-ribosyl)glycinamide + (6R)-10-formyltetrahydrofolate = N(2)-formyl-N(1)-(5-phospho-beta-D-ribosyl)glycinamide + (6S)-5,6,7,8-tetrahydrofolate + H(+)</text>
        <dbReference type="Rhea" id="RHEA:15053"/>
        <dbReference type="ChEBI" id="CHEBI:15378"/>
        <dbReference type="ChEBI" id="CHEBI:57453"/>
        <dbReference type="ChEBI" id="CHEBI:143788"/>
        <dbReference type="ChEBI" id="CHEBI:147286"/>
        <dbReference type="ChEBI" id="CHEBI:195366"/>
        <dbReference type="EC" id="2.1.2.2"/>
    </reaction>
</comment>
<comment type="similarity">
    <text evidence="4">Belongs to the GART family.</text>
</comment>
<name>A0ABS9D7M9_9ALTE</name>
<dbReference type="GO" id="GO:0004644">
    <property type="term" value="F:phosphoribosylglycinamide formyltransferase activity"/>
    <property type="evidence" value="ECO:0007669"/>
    <property type="project" value="UniProtKB-EC"/>
</dbReference>
<dbReference type="RefSeq" id="WP_235312968.1">
    <property type="nucleotide sequence ID" value="NZ_JAKGAS010000006.1"/>
</dbReference>
<feature type="binding site" evidence="4">
    <location>
        <position position="113"/>
    </location>
    <ligand>
        <name>(6R)-10-formyltetrahydrofolate</name>
        <dbReference type="ChEBI" id="CHEBI:195366"/>
    </ligand>
</feature>
<feature type="binding site" evidence="4">
    <location>
        <position position="71"/>
    </location>
    <ligand>
        <name>(6R)-10-formyltetrahydrofolate</name>
        <dbReference type="ChEBI" id="CHEBI:195366"/>
    </ligand>
</feature>
<dbReference type="Proteomes" id="UP001521137">
    <property type="component" value="Unassembled WGS sequence"/>
</dbReference>
<dbReference type="EMBL" id="JAKGAS010000006">
    <property type="protein sequence ID" value="MCF2948929.1"/>
    <property type="molecule type" value="Genomic_DNA"/>
</dbReference>
<feature type="domain" description="Formyl transferase N-terminal" evidence="5">
    <location>
        <begin position="10"/>
        <end position="188"/>
    </location>
</feature>
<evidence type="ECO:0000256" key="4">
    <source>
        <dbReference type="HAMAP-Rule" id="MF_01930"/>
    </source>
</evidence>
<reference evidence="6 7" key="1">
    <citation type="submission" date="2022-01" db="EMBL/GenBank/DDBJ databases">
        <title>Paraglaciecola sp. G1-23.</title>
        <authorList>
            <person name="Jin M.S."/>
            <person name="Han D.M."/>
            <person name="Kim H.M."/>
            <person name="Jeon C.O."/>
        </authorList>
    </citation>
    <scope>NUCLEOTIDE SEQUENCE [LARGE SCALE GENOMIC DNA]</scope>
    <source>
        <strain evidence="6 7">G1-23</strain>
    </source>
</reference>
<protein>
    <recommendedName>
        <fullName evidence="4">Phosphoribosylglycinamide formyltransferase</fullName>
        <ecNumber evidence="4">2.1.2.2</ecNumber>
    </recommendedName>
    <alternativeName>
        <fullName evidence="4">5'-phosphoribosylglycinamide transformylase</fullName>
    </alternativeName>
    <alternativeName>
        <fullName evidence="4">GAR transformylase</fullName>
        <shortName evidence="4">GART</shortName>
    </alternativeName>
</protein>
<feature type="active site" description="Proton donor" evidence="4">
    <location>
        <position position="115"/>
    </location>
</feature>
<feature type="binding site" evidence="4">
    <location>
        <begin position="18"/>
        <end position="20"/>
    </location>
    <ligand>
        <name>N(1)-(5-phospho-beta-D-ribosyl)glycinamide</name>
        <dbReference type="ChEBI" id="CHEBI:143788"/>
    </ligand>
</feature>
<evidence type="ECO:0000313" key="7">
    <source>
        <dbReference type="Proteomes" id="UP001521137"/>
    </source>
</evidence>
<comment type="pathway">
    <text evidence="1 4">Purine metabolism; IMP biosynthesis via de novo pathway; N(2)-formyl-N(1)-(5-phospho-D-ribosyl)glycinamide from N(1)-(5-phospho-D-ribosyl)glycinamide (10-formyl THF route): step 1/1.</text>
</comment>
<dbReference type="InterPro" id="IPR002376">
    <property type="entry name" value="Formyl_transf_N"/>
</dbReference>
<dbReference type="Gene3D" id="3.40.50.170">
    <property type="entry name" value="Formyl transferase, N-terminal domain"/>
    <property type="match status" value="1"/>
</dbReference>
<dbReference type="CDD" id="cd08645">
    <property type="entry name" value="FMT_core_GART"/>
    <property type="match status" value="1"/>
</dbReference>
<sequence length="218" mass="24450">MSNECNSKSLVVLVSGNGSNLQAILDQIELGKINGKVSAVIANKESAYGLTRAKNANIPAIFIDHKGFDSRQEYDQKLMQTINQYQPDLIVLAGFMRILTPVFVEHYLGRMLNIHPSLLPKYKGLDTHQRAIDAKDKEHGASVHFVTPELDGGPVVLQSKVPIFAEQETDELAQRVQEQERKMYPLVINWFCTNRLKMVNNKAVLDDKELPEMGYAIG</sequence>
<keyword evidence="3 4" id="KW-0658">Purine biosynthesis</keyword>
<comment type="function">
    <text evidence="4">Catalyzes the transfer of a formyl group from 10-formyltetrahydrofolate to 5-phospho-ribosyl-glycinamide (GAR), producing 5-phospho-ribosyl-N-formylglycinamide (FGAR) and tetrahydrofolate.</text>
</comment>
<keyword evidence="7" id="KW-1185">Reference proteome</keyword>
<evidence type="ECO:0000256" key="2">
    <source>
        <dbReference type="ARBA" id="ARBA00022679"/>
    </source>
</evidence>
<organism evidence="6 7">
    <name type="scientific">Paraglaciecola algarum</name>
    <dbReference type="NCBI Taxonomy" id="3050085"/>
    <lineage>
        <taxon>Bacteria</taxon>
        <taxon>Pseudomonadati</taxon>
        <taxon>Pseudomonadota</taxon>
        <taxon>Gammaproteobacteria</taxon>
        <taxon>Alteromonadales</taxon>
        <taxon>Alteromonadaceae</taxon>
        <taxon>Paraglaciecola</taxon>
    </lineage>
</organism>
<comment type="caution">
    <text evidence="6">The sequence shown here is derived from an EMBL/GenBank/DDBJ whole genome shotgun (WGS) entry which is preliminary data.</text>
</comment>
<dbReference type="PANTHER" id="PTHR43369:SF2">
    <property type="entry name" value="PHOSPHORIBOSYLGLYCINAMIDE FORMYLTRANSFERASE"/>
    <property type="match status" value="1"/>
</dbReference>
<feature type="site" description="Raises pKa of active site His" evidence="4">
    <location>
        <position position="151"/>
    </location>
</feature>
<dbReference type="NCBIfam" id="TIGR00639">
    <property type="entry name" value="PurN"/>
    <property type="match status" value="1"/>
</dbReference>
<keyword evidence="2 4" id="KW-0808">Transferase</keyword>
<feature type="binding site" evidence="4">
    <location>
        <begin position="96"/>
        <end position="99"/>
    </location>
    <ligand>
        <name>(6R)-10-formyltetrahydrofolate</name>
        <dbReference type="ChEBI" id="CHEBI:195366"/>
    </ligand>
</feature>
<proteinExistence type="inferred from homology"/>
<dbReference type="Pfam" id="PF00551">
    <property type="entry name" value="Formyl_trans_N"/>
    <property type="match status" value="1"/>
</dbReference>
<dbReference type="InterPro" id="IPR004607">
    <property type="entry name" value="GART"/>
</dbReference>
<gene>
    <name evidence="4 6" type="primary">purN</name>
    <name evidence="6" type="ORF">L0668_12480</name>
</gene>
<dbReference type="EC" id="2.1.2.2" evidence="4"/>
<dbReference type="HAMAP" id="MF_01930">
    <property type="entry name" value="PurN"/>
    <property type="match status" value="1"/>
</dbReference>
<dbReference type="SUPFAM" id="SSF53328">
    <property type="entry name" value="Formyltransferase"/>
    <property type="match status" value="1"/>
</dbReference>
<accession>A0ABS9D7M9</accession>